<dbReference type="Proteomes" id="UP000694563">
    <property type="component" value="Chromosome 24"/>
</dbReference>
<dbReference type="Ensembl" id="ENSCUST00005011932.1">
    <property type="protein sequence ID" value="ENSCUSP00005011453.1"/>
    <property type="gene ID" value="ENSCUSG00005007380.1"/>
</dbReference>
<keyword evidence="2" id="KW-1185">Reference proteome</keyword>
<reference evidence="1" key="1">
    <citation type="submission" date="2020-10" db="EMBL/GenBank/DDBJ databases">
        <title>Catharus ustulatus (Swainson's thrush) genome, bCatUst1, primary haplotype v2.</title>
        <authorList>
            <person name="Delmore K."/>
            <person name="Vafadar M."/>
            <person name="Formenti G."/>
            <person name="Chow W."/>
            <person name="Pelan S."/>
            <person name="Howe K."/>
            <person name="Rhie A."/>
            <person name="Mountcastle J."/>
            <person name="Haase B."/>
            <person name="Fedrigo O."/>
            <person name="Jarvis E.D."/>
        </authorList>
    </citation>
    <scope>NUCLEOTIDE SEQUENCE [LARGE SCALE GENOMIC DNA]</scope>
</reference>
<sequence length="115" mass="12406">AKKNSPRTTGLAGVMDLTPWAGVMDLTPSAGVMDLTPWAGVMDLIPRVAVMDLTPWPGVMDLTPWSDPFHSLTFPLTNHHGSCSTSPGFSFLHTGESTRDTQLVLFPQPALPHLI</sequence>
<reference evidence="1" key="2">
    <citation type="submission" date="2025-08" db="UniProtKB">
        <authorList>
            <consortium name="Ensembl"/>
        </authorList>
    </citation>
    <scope>IDENTIFICATION</scope>
</reference>
<reference evidence="1" key="3">
    <citation type="submission" date="2025-09" db="UniProtKB">
        <authorList>
            <consortium name="Ensembl"/>
        </authorList>
    </citation>
    <scope>IDENTIFICATION</scope>
</reference>
<name>A0A8C3Y207_CATUS</name>
<dbReference type="AlphaFoldDB" id="A0A8C3Y207"/>
<protein>
    <submittedName>
        <fullName evidence="1">Uncharacterized protein</fullName>
    </submittedName>
</protein>
<evidence type="ECO:0000313" key="2">
    <source>
        <dbReference type="Proteomes" id="UP000694563"/>
    </source>
</evidence>
<evidence type="ECO:0000313" key="1">
    <source>
        <dbReference type="Ensembl" id="ENSCUSP00005011453.1"/>
    </source>
</evidence>
<proteinExistence type="predicted"/>
<accession>A0A8C3Y207</accession>
<organism evidence="1 2">
    <name type="scientific">Catharus ustulatus</name>
    <name type="common">Russet-backed thrush</name>
    <name type="synonym">Hylocichla ustulatus</name>
    <dbReference type="NCBI Taxonomy" id="91951"/>
    <lineage>
        <taxon>Eukaryota</taxon>
        <taxon>Metazoa</taxon>
        <taxon>Chordata</taxon>
        <taxon>Craniata</taxon>
        <taxon>Vertebrata</taxon>
        <taxon>Euteleostomi</taxon>
        <taxon>Archelosauria</taxon>
        <taxon>Archosauria</taxon>
        <taxon>Dinosauria</taxon>
        <taxon>Saurischia</taxon>
        <taxon>Theropoda</taxon>
        <taxon>Coelurosauria</taxon>
        <taxon>Aves</taxon>
        <taxon>Neognathae</taxon>
        <taxon>Neoaves</taxon>
        <taxon>Telluraves</taxon>
        <taxon>Australaves</taxon>
        <taxon>Passeriformes</taxon>
        <taxon>Turdidae</taxon>
        <taxon>Catharus</taxon>
    </lineage>
</organism>